<dbReference type="AlphaFoldDB" id="A0A9D4VFZ0"/>
<gene>
    <name evidence="2" type="ORF">KIW84_070545</name>
</gene>
<reference evidence="2 3" key="1">
    <citation type="journal article" date="2022" name="Nat. Genet.">
        <title>Improved pea reference genome and pan-genome highlight genomic features and evolutionary characteristics.</title>
        <authorList>
            <person name="Yang T."/>
            <person name="Liu R."/>
            <person name="Luo Y."/>
            <person name="Hu S."/>
            <person name="Wang D."/>
            <person name="Wang C."/>
            <person name="Pandey M.K."/>
            <person name="Ge S."/>
            <person name="Xu Q."/>
            <person name="Li N."/>
            <person name="Li G."/>
            <person name="Huang Y."/>
            <person name="Saxena R.K."/>
            <person name="Ji Y."/>
            <person name="Li M."/>
            <person name="Yan X."/>
            <person name="He Y."/>
            <person name="Liu Y."/>
            <person name="Wang X."/>
            <person name="Xiang C."/>
            <person name="Varshney R.K."/>
            <person name="Ding H."/>
            <person name="Gao S."/>
            <person name="Zong X."/>
        </authorList>
    </citation>
    <scope>NUCLEOTIDE SEQUENCE [LARGE SCALE GENOMIC DNA]</scope>
    <source>
        <strain evidence="2 3">cv. Zhongwan 6</strain>
    </source>
</reference>
<evidence type="ECO:0000256" key="1">
    <source>
        <dbReference type="SAM" id="MobiDB-lite"/>
    </source>
</evidence>
<dbReference type="EMBL" id="JAMSHJ010000007">
    <property type="protein sequence ID" value="KAI5383173.1"/>
    <property type="molecule type" value="Genomic_DNA"/>
</dbReference>
<protein>
    <submittedName>
        <fullName evidence="2">Uncharacterized protein</fullName>
    </submittedName>
</protein>
<feature type="region of interest" description="Disordered" evidence="1">
    <location>
        <begin position="1"/>
        <end position="29"/>
    </location>
</feature>
<name>A0A9D4VFZ0_PEA</name>
<keyword evidence="3" id="KW-1185">Reference proteome</keyword>
<accession>A0A9D4VFZ0</accession>
<evidence type="ECO:0000313" key="3">
    <source>
        <dbReference type="Proteomes" id="UP001058974"/>
    </source>
</evidence>
<dbReference type="Proteomes" id="UP001058974">
    <property type="component" value="Chromosome 7"/>
</dbReference>
<organism evidence="2 3">
    <name type="scientific">Pisum sativum</name>
    <name type="common">Garden pea</name>
    <name type="synonym">Lathyrus oleraceus</name>
    <dbReference type="NCBI Taxonomy" id="3888"/>
    <lineage>
        <taxon>Eukaryota</taxon>
        <taxon>Viridiplantae</taxon>
        <taxon>Streptophyta</taxon>
        <taxon>Embryophyta</taxon>
        <taxon>Tracheophyta</taxon>
        <taxon>Spermatophyta</taxon>
        <taxon>Magnoliopsida</taxon>
        <taxon>eudicotyledons</taxon>
        <taxon>Gunneridae</taxon>
        <taxon>Pentapetalae</taxon>
        <taxon>rosids</taxon>
        <taxon>fabids</taxon>
        <taxon>Fabales</taxon>
        <taxon>Fabaceae</taxon>
        <taxon>Papilionoideae</taxon>
        <taxon>50 kb inversion clade</taxon>
        <taxon>NPAAA clade</taxon>
        <taxon>Hologalegina</taxon>
        <taxon>IRL clade</taxon>
        <taxon>Fabeae</taxon>
        <taxon>Lathyrus</taxon>
    </lineage>
</organism>
<feature type="compositionally biased region" description="Polar residues" evidence="1">
    <location>
        <begin position="19"/>
        <end position="29"/>
    </location>
</feature>
<evidence type="ECO:0000313" key="2">
    <source>
        <dbReference type="EMBL" id="KAI5383173.1"/>
    </source>
</evidence>
<sequence length="245" mass="28138">MAPPRTKIGKFTKGKEKATSSNPQKSSAFESRLKKLFPSQEQHKKYLDYFLTKPVFGPRKKIDGLVSMNGHIFPDLMKAFYTNLSYNNGVISSFVRGKSFLVDAEDLGKILGIPSKGLEFIMSKTIALKDHVKMDFYYGIGRKTKIKCFKNVKRNLVVRFTNHSTLTDTEMQILFEIKNGLPINWDFMILEHMASHDDFPQELPYRFFITKVLTHFGLNLAKETPVPMTDWELTVKICNNKIGVE</sequence>
<proteinExistence type="predicted"/>
<dbReference type="Gramene" id="Psat07G0054500-T1">
    <property type="protein sequence ID" value="KAI5383173.1"/>
    <property type="gene ID" value="KIW84_070545"/>
</dbReference>
<comment type="caution">
    <text evidence="2">The sequence shown here is derived from an EMBL/GenBank/DDBJ whole genome shotgun (WGS) entry which is preliminary data.</text>
</comment>